<dbReference type="AlphaFoldDB" id="A0A0N0CGA7"/>
<keyword evidence="4" id="KW-1185">Reference proteome</keyword>
<comment type="caution">
    <text evidence="1">The sequence shown here is derived from an EMBL/GenBank/DDBJ whole genome shotgun (WGS) entry which is preliminary data.</text>
</comment>
<dbReference type="PATRIC" id="fig|1300348.6.peg.2559"/>
<accession>A0A0N0CGA7</accession>
<dbReference type="STRING" id="1300348.I602_2557"/>
<proteinExistence type="predicted"/>
<reference evidence="2 4" key="2">
    <citation type="submission" date="2016-10" db="EMBL/GenBank/DDBJ databases">
        <authorList>
            <person name="Varghese N."/>
            <person name="Submissions S."/>
        </authorList>
    </citation>
    <scope>NUCLEOTIDE SEQUENCE [LARGE SCALE GENOMIC DNA]</scope>
    <source>
        <strain evidence="2 4">DSW-5</strain>
    </source>
</reference>
<evidence type="ECO:0000313" key="2">
    <source>
        <dbReference type="EMBL" id="SEE55713.1"/>
    </source>
</evidence>
<dbReference type="Proteomes" id="UP000183071">
    <property type="component" value="Unassembled WGS sequence"/>
</dbReference>
<sequence length="132" mass="15563">MPRFNAYEKSLNDFSDEILIVCKNCRQKAMAKQKDKCLQIICENCGYNKRLSDVFNFPNYELWLKTELNEGKLWAYNLNHLEFIEKHIAATLRERNLERLSNISIGSRLPKWMTAKNNRAKLLKAIAKLKIK</sequence>
<reference evidence="1 3" key="1">
    <citation type="submission" date="2015-07" db="EMBL/GenBank/DDBJ databases">
        <title>Genome of Polaribacter dokdonenesis DSW-5, isolated from seawater off Dokdo in Korea.</title>
        <authorList>
            <person name="Yoon K."/>
            <person name="Song J.Y."/>
            <person name="Kim J.F."/>
        </authorList>
    </citation>
    <scope>NUCLEOTIDE SEQUENCE [LARGE SCALE GENOMIC DNA]</scope>
    <source>
        <strain evidence="1 3">DSW-5</strain>
    </source>
</reference>
<evidence type="ECO:0000313" key="1">
    <source>
        <dbReference type="EMBL" id="KOY52997.1"/>
    </source>
</evidence>
<dbReference type="Proteomes" id="UP000037716">
    <property type="component" value="Unassembled WGS sequence"/>
</dbReference>
<evidence type="ECO:0000313" key="4">
    <source>
        <dbReference type="Proteomes" id="UP000183071"/>
    </source>
</evidence>
<dbReference type="EMBL" id="FNUE01000002">
    <property type="protein sequence ID" value="SEE55713.1"/>
    <property type="molecule type" value="Genomic_DNA"/>
</dbReference>
<name>A0A0N0CGA7_9FLAO</name>
<organism evidence="1 3">
    <name type="scientific">Polaribacter dokdonensis DSW-5</name>
    <dbReference type="NCBI Taxonomy" id="1300348"/>
    <lineage>
        <taxon>Bacteria</taxon>
        <taxon>Pseudomonadati</taxon>
        <taxon>Bacteroidota</taxon>
        <taxon>Flavobacteriia</taxon>
        <taxon>Flavobacteriales</taxon>
        <taxon>Flavobacteriaceae</taxon>
    </lineage>
</organism>
<gene>
    <name evidence="1" type="ORF">I602_2557</name>
    <name evidence="2" type="ORF">SAMN05444353_2332</name>
</gene>
<protein>
    <submittedName>
        <fullName evidence="1">Uncharacterized protein</fullName>
    </submittedName>
</protein>
<dbReference type="RefSeq" id="WP_053975048.1">
    <property type="nucleotide sequence ID" value="NZ_FNUE01000002.1"/>
</dbReference>
<dbReference type="EMBL" id="LGBR01000001">
    <property type="protein sequence ID" value="KOY52997.1"/>
    <property type="molecule type" value="Genomic_DNA"/>
</dbReference>
<dbReference type="OrthoDB" id="707631at2"/>
<evidence type="ECO:0000313" key="3">
    <source>
        <dbReference type="Proteomes" id="UP000037716"/>
    </source>
</evidence>